<dbReference type="SUPFAM" id="SSF53383">
    <property type="entry name" value="PLP-dependent transferases"/>
    <property type="match status" value="1"/>
</dbReference>
<evidence type="ECO:0000313" key="7">
    <source>
        <dbReference type="Proteomes" id="UP000287156"/>
    </source>
</evidence>
<reference evidence="6" key="1">
    <citation type="submission" date="2018-12" db="EMBL/GenBank/DDBJ databases">
        <authorList>
            <person name="Sun L."/>
            <person name="Chen Z."/>
        </authorList>
    </citation>
    <scope>NUCLEOTIDE SEQUENCE [LARGE SCALE GENOMIC DNA]</scope>
    <source>
        <strain evidence="6">3-2-2</strain>
    </source>
</reference>
<keyword evidence="6" id="KW-0808">Transferase</keyword>
<comment type="similarity">
    <text evidence="2 5">Belongs to the DegT/DnrJ/EryC1 family.</text>
</comment>
<proteinExistence type="inferred from homology"/>
<dbReference type="InterPro" id="IPR000653">
    <property type="entry name" value="DegT/StrS_aminotransferase"/>
</dbReference>
<dbReference type="InterPro" id="IPR015424">
    <property type="entry name" value="PyrdxlP-dep_Trfase"/>
</dbReference>
<evidence type="ECO:0000256" key="4">
    <source>
        <dbReference type="PIRSR" id="PIRSR000390-2"/>
    </source>
</evidence>
<dbReference type="GO" id="GO:0030170">
    <property type="term" value="F:pyridoxal phosphate binding"/>
    <property type="evidence" value="ECO:0007669"/>
    <property type="project" value="UniProtKB-ARBA"/>
</dbReference>
<evidence type="ECO:0000256" key="1">
    <source>
        <dbReference type="ARBA" id="ARBA00022898"/>
    </source>
</evidence>
<dbReference type="PANTHER" id="PTHR30244">
    <property type="entry name" value="TRANSAMINASE"/>
    <property type="match status" value="1"/>
</dbReference>
<dbReference type="PANTHER" id="PTHR30244:SF36">
    <property type="entry name" value="3-OXO-GLUCOSE-6-PHOSPHATE:GLUTAMATE AMINOTRANSFERASE"/>
    <property type="match status" value="1"/>
</dbReference>
<dbReference type="Gene3D" id="3.40.640.10">
    <property type="entry name" value="Type I PLP-dependent aspartate aminotransferase-like (Major domain)"/>
    <property type="match status" value="1"/>
</dbReference>
<dbReference type="RefSeq" id="WP_126052085.1">
    <property type="nucleotide sequence ID" value="NZ_QYTV02000010.1"/>
</dbReference>
<accession>A0A429XV82</accession>
<evidence type="ECO:0000256" key="3">
    <source>
        <dbReference type="PIRSR" id="PIRSR000390-1"/>
    </source>
</evidence>
<keyword evidence="7" id="KW-1185">Reference proteome</keyword>
<dbReference type="GO" id="GO:0008483">
    <property type="term" value="F:transaminase activity"/>
    <property type="evidence" value="ECO:0007669"/>
    <property type="project" value="UniProtKB-KW"/>
</dbReference>
<name>A0A429XV82_9BACI</name>
<dbReference type="PIRSF" id="PIRSF000390">
    <property type="entry name" value="PLP_StrS"/>
    <property type="match status" value="1"/>
</dbReference>
<gene>
    <name evidence="6" type="ORF">D4T97_017620</name>
</gene>
<dbReference type="CDD" id="cd00616">
    <property type="entry name" value="AHBA_syn"/>
    <property type="match status" value="1"/>
</dbReference>
<keyword evidence="6" id="KW-0032">Aminotransferase</keyword>
<feature type="modified residue" description="N6-(pyridoxal phosphate)lysine" evidence="4">
    <location>
        <position position="185"/>
    </location>
</feature>
<dbReference type="EMBL" id="QYTV02000010">
    <property type="protein sequence ID" value="RST72078.1"/>
    <property type="molecule type" value="Genomic_DNA"/>
</dbReference>
<evidence type="ECO:0000256" key="5">
    <source>
        <dbReference type="RuleBase" id="RU004508"/>
    </source>
</evidence>
<dbReference type="FunFam" id="3.40.640.10:FF:000089">
    <property type="entry name" value="Aminotransferase, DegT/DnrJ/EryC1/StrS family"/>
    <property type="match status" value="1"/>
</dbReference>
<evidence type="ECO:0000256" key="2">
    <source>
        <dbReference type="ARBA" id="ARBA00037999"/>
    </source>
</evidence>
<protein>
    <submittedName>
        <fullName evidence="6">DegT/DnrJ/EryC1/StrS family aminotransferase</fullName>
    </submittedName>
</protein>
<comment type="caution">
    <text evidence="6">The sequence shown here is derived from an EMBL/GenBank/DDBJ whole genome shotgun (WGS) entry which is preliminary data.</text>
</comment>
<feature type="active site" description="Proton acceptor" evidence="3">
    <location>
        <position position="185"/>
    </location>
</feature>
<evidence type="ECO:0000313" key="6">
    <source>
        <dbReference type="EMBL" id="RST72078.1"/>
    </source>
</evidence>
<dbReference type="InterPro" id="IPR015422">
    <property type="entry name" value="PyrdxlP-dep_Trfase_small"/>
</dbReference>
<dbReference type="Proteomes" id="UP000287156">
    <property type="component" value="Unassembled WGS sequence"/>
</dbReference>
<dbReference type="OrthoDB" id="9810913at2"/>
<keyword evidence="1 4" id="KW-0663">Pyridoxal phosphate</keyword>
<dbReference type="InterPro" id="IPR015421">
    <property type="entry name" value="PyrdxlP-dep_Trfase_major"/>
</dbReference>
<dbReference type="AlphaFoldDB" id="A0A429XV82"/>
<dbReference type="Gene3D" id="3.90.1150.10">
    <property type="entry name" value="Aspartate Aminotransferase, domain 1"/>
    <property type="match status" value="1"/>
</dbReference>
<dbReference type="Pfam" id="PF01041">
    <property type="entry name" value="DegT_DnrJ_EryC1"/>
    <property type="match status" value="1"/>
</dbReference>
<sequence length="373" mass="41856">MIPLLDLKAEYRVLKTDLQAAIEEVLQSGSYILGEKGTLLESTISQFINTSFCLGVANGTDALLLALEALGISRGDEVITTPFTFFATAEVIVRAGAIPVFVDIEPESYNIDPDLIEKAITEKTKAIMVVHLFGQVANMDRIMDIAKRHNFYVIEDACQAIGASFKGKMAGTFGDVGCFSFYPTKNLGAFGDGGMVVTNNPALYETINCLRNHGSVTKYVHHRVGINSRLDELQAAILLVKFKRLSEWNQIRGKLAARYTEQLSDYVQTPAILSGREHIFHQYCIETTRRDELAAYLLQKQVMTAVYYPVPLHLQEALRYLHYKSGDFSVAESVSNRILALPIQPMLSEKEQQQVIDFIKEFCERDELWIKLK</sequence>
<organism evidence="6 7">
    <name type="scientific">Siminovitchia acidinfaciens</name>
    <dbReference type="NCBI Taxonomy" id="2321395"/>
    <lineage>
        <taxon>Bacteria</taxon>
        <taxon>Bacillati</taxon>
        <taxon>Bacillota</taxon>
        <taxon>Bacilli</taxon>
        <taxon>Bacillales</taxon>
        <taxon>Bacillaceae</taxon>
        <taxon>Siminovitchia</taxon>
    </lineage>
</organism>
<dbReference type="GO" id="GO:0000271">
    <property type="term" value="P:polysaccharide biosynthetic process"/>
    <property type="evidence" value="ECO:0007669"/>
    <property type="project" value="TreeGrafter"/>
</dbReference>